<reference evidence="3 4" key="2">
    <citation type="journal article" date="2017" name="Sci. Rep.">
        <title>A mobile pathogenicity chromosome in Fusarium oxysporum for infection of multiple cucurbit species.</title>
        <authorList>
            <person name="van Dam P."/>
            <person name="Fokkens L."/>
            <person name="Ayukawa Y."/>
            <person name="van der Gragt M."/>
            <person name="Ter Horst A."/>
            <person name="Brankovics B."/>
            <person name="Houterman P.M."/>
            <person name="Arie T."/>
            <person name="Rep M."/>
        </authorList>
    </citation>
    <scope>NUCLEOTIDE SEQUENCE [LARGE SCALE GENOMIC DNA]</scope>
    <source>
        <strain evidence="3 4">Forc016</strain>
    </source>
</reference>
<comment type="caution">
    <text evidence="3">The sequence shown here is derived from an EMBL/GenBank/DDBJ whole genome shotgun (WGS) entry which is preliminary data.</text>
</comment>
<dbReference type="GO" id="GO:0008757">
    <property type="term" value="F:S-adenosylmethionine-dependent methyltransferase activity"/>
    <property type="evidence" value="ECO:0007669"/>
    <property type="project" value="InterPro"/>
</dbReference>
<dbReference type="CDD" id="cd02440">
    <property type="entry name" value="AdoMet_MTases"/>
    <property type="match status" value="1"/>
</dbReference>
<name>A0A2H3HZW0_FUSOX</name>
<dbReference type="SUPFAM" id="SSF53335">
    <property type="entry name" value="S-adenosyl-L-methionine-dependent methyltransferases"/>
    <property type="match status" value="1"/>
</dbReference>
<dbReference type="Pfam" id="PF08241">
    <property type="entry name" value="Methyltransf_11"/>
    <property type="match status" value="1"/>
</dbReference>
<proteinExistence type="predicted"/>
<feature type="region of interest" description="Disordered" evidence="1">
    <location>
        <begin position="267"/>
        <end position="286"/>
    </location>
</feature>
<sequence length="356" mass="38845">MGPDVRAREAYKTVPRLDGNFRTIGLYTRADILTALSTMASEMLEPRDVTFRNYTTDQASDYAAGRLGYTDALIDLILNYHRSTNGETGCVVDVGCGPGTATQKLAPHFDLAYGVDPGDSMITTATTLGGKTGTGAPIVYKLSMAEDIDKINDIPHSSIDMITAATAAHWFDMPRFWAAAAKVLKPGGTVAIWTVFRQSGSFNNNTELQSIFNDFLDALAPYSTAGTHLTQSGYVALPMPWDDPNTSKFYDQRASARHVLTAEDGFIPNAGRKESSQGSSDKSVDKQVQRIERLVGTFGSVSRWQKENPELVGTEQDHVRILMSKVRKVLEESGEPIELTALAAKMAVALILVKRR</sequence>
<dbReference type="AlphaFoldDB" id="A0A2H3HZW0"/>
<accession>A0A2H3HZW0</accession>
<dbReference type="EMBL" id="MABQ02000003">
    <property type="protein sequence ID" value="PCD42832.1"/>
    <property type="molecule type" value="Genomic_DNA"/>
</dbReference>
<feature type="domain" description="Methyltransferase type 11" evidence="2">
    <location>
        <begin position="92"/>
        <end position="192"/>
    </location>
</feature>
<protein>
    <recommendedName>
        <fullName evidence="2">Methyltransferase type 11 domain-containing protein</fullName>
    </recommendedName>
</protein>
<dbReference type="PANTHER" id="PTHR44942:SF10">
    <property type="entry name" value="METHYLTRANSFERASE TYPE 11 DOMAIN-CONTAINING PROTEIN"/>
    <property type="match status" value="1"/>
</dbReference>
<dbReference type="InterPro" id="IPR029063">
    <property type="entry name" value="SAM-dependent_MTases_sf"/>
</dbReference>
<gene>
    <name evidence="3" type="ORF">AU210_005357</name>
</gene>
<organism evidence="3 4">
    <name type="scientific">Fusarium oxysporum f. sp. radicis-cucumerinum</name>
    <dbReference type="NCBI Taxonomy" id="327505"/>
    <lineage>
        <taxon>Eukaryota</taxon>
        <taxon>Fungi</taxon>
        <taxon>Dikarya</taxon>
        <taxon>Ascomycota</taxon>
        <taxon>Pezizomycotina</taxon>
        <taxon>Sordariomycetes</taxon>
        <taxon>Hypocreomycetidae</taxon>
        <taxon>Hypocreales</taxon>
        <taxon>Nectriaceae</taxon>
        <taxon>Fusarium</taxon>
        <taxon>Fusarium oxysporum species complex</taxon>
    </lineage>
</organism>
<reference evidence="3 4" key="1">
    <citation type="journal article" date="2016" name="Environ. Microbiol.">
        <title>Effector profiles distinguish formae speciales of Fusarium oxysporum.</title>
        <authorList>
            <person name="van Dam P."/>
            <person name="Fokkens L."/>
            <person name="Schmidt S.M."/>
            <person name="Linmans J.H."/>
            <person name="Kistler H.C."/>
            <person name="Ma L.J."/>
            <person name="Rep M."/>
        </authorList>
    </citation>
    <scope>NUCLEOTIDE SEQUENCE [LARGE SCALE GENOMIC DNA]</scope>
    <source>
        <strain evidence="3 4">Forc016</strain>
    </source>
</reference>
<dbReference type="Gene3D" id="3.40.50.150">
    <property type="entry name" value="Vaccinia Virus protein VP39"/>
    <property type="match status" value="1"/>
</dbReference>
<evidence type="ECO:0000256" key="1">
    <source>
        <dbReference type="SAM" id="MobiDB-lite"/>
    </source>
</evidence>
<evidence type="ECO:0000313" key="4">
    <source>
        <dbReference type="Proteomes" id="UP000219602"/>
    </source>
</evidence>
<dbReference type="InterPro" id="IPR051052">
    <property type="entry name" value="Diverse_substrate_MTase"/>
</dbReference>
<evidence type="ECO:0000313" key="3">
    <source>
        <dbReference type="EMBL" id="PCD42832.1"/>
    </source>
</evidence>
<dbReference type="STRING" id="327505.A0A2H3HZW0"/>
<evidence type="ECO:0000259" key="2">
    <source>
        <dbReference type="Pfam" id="PF08241"/>
    </source>
</evidence>
<dbReference type="InterPro" id="IPR013216">
    <property type="entry name" value="Methyltransf_11"/>
</dbReference>
<dbReference type="PANTHER" id="PTHR44942">
    <property type="entry name" value="METHYLTRANSF_11 DOMAIN-CONTAINING PROTEIN"/>
    <property type="match status" value="1"/>
</dbReference>
<dbReference type="Proteomes" id="UP000219602">
    <property type="component" value="Chromosome 4"/>
</dbReference>